<protein>
    <submittedName>
        <fullName evidence="6">Tubulin/FtsZ</fullName>
    </submittedName>
</protein>
<dbReference type="EMBL" id="JARJCW010000012">
    <property type="protein sequence ID" value="KAJ7218450.1"/>
    <property type="molecule type" value="Genomic_DNA"/>
</dbReference>
<feature type="region of interest" description="Disordered" evidence="5">
    <location>
        <begin position="231"/>
        <end position="251"/>
    </location>
</feature>
<dbReference type="GO" id="GO:0005525">
    <property type="term" value="F:GTP binding"/>
    <property type="evidence" value="ECO:0007669"/>
    <property type="project" value="UniProtKB-KW"/>
</dbReference>
<dbReference type="InterPro" id="IPR000217">
    <property type="entry name" value="Tubulin"/>
</dbReference>
<comment type="caution">
    <text evidence="6">The sequence shown here is derived from an EMBL/GenBank/DDBJ whole genome shotgun (WGS) entry which is preliminary data.</text>
</comment>
<reference evidence="6" key="1">
    <citation type="submission" date="2023-03" db="EMBL/GenBank/DDBJ databases">
        <title>Massive genome expansion in bonnet fungi (Mycena s.s.) driven by repeated elements and novel gene families across ecological guilds.</title>
        <authorList>
            <consortium name="Lawrence Berkeley National Laboratory"/>
            <person name="Harder C.B."/>
            <person name="Miyauchi S."/>
            <person name="Viragh M."/>
            <person name="Kuo A."/>
            <person name="Thoen E."/>
            <person name="Andreopoulos B."/>
            <person name="Lu D."/>
            <person name="Skrede I."/>
            <person name="Drula E."/>
            <person name="Henrissat B."/>
            <person name="Morin E."/>
            <person name="Kohler A."/>
            <person name="Barry K."/>
            <person name="LaButti K."/>
            <person name="Morin E."/>
            <person name="Salamov A."/>
            <person name="Lipzen A."/>
            <person name="Mereny Z."/>
            <person name="Hegedus B."/>
            <person name="Baldrian P."/>
            <person name="Stursova M."/>
            <person name="Weitz H."/>
            <person name="Taylor A."/>
            <person name="Grigoriev I.V."/>
            <person name="Nagy L.G."/>
            <person name="Martin F."/>
            <person name="Kauserud H."/>
        </authorList>
    </citation>
    <scope>NUCLEOTIDE SEQUENCE</scope>
    <source>
        <strain evidence="6">9144</strain>
    </source>
</reference>
<evidence type="ECO:0000256" key="3">
    <source>
        <dbReference type="ARBA" id="ARBA00022741"/>
    </source>
</evidence>
<comment type="similarity">
    <text evidence="1">Belongs to the tubulin family.</text>
</comment>
<evidence type="ECO:0000313" key="6">
    <source>
        <dbReference type="EMBL" id="KAJ7218450.1"/>
    </source>
</evidence>
<name>A0AAD6YK61_9AGAR</name>
<evidence type="ECO:0000256" key="4">
    <source>
        <dbReference type="ARBA" id="ARBA00023134"/>
    </source>
</evidence>
<keyword evidence="4" id="KW-0342">GTP-binding</keyword>
<dbReference type="PRINTS" id="PR01161">
    <property type="entry name" value="TUBULIN"/>
</dbReference>
<keyword evidence="7" id="KW-1185">Reference proteome</keyword>
<gene>
    <name evidence="6" type="ORF">GGX14DRAFT_594949</name>
</gene>
<keyword evidence="3" id="KW-0547">Nucleotide-binding</keyword>
<dbReference type="SUPFAM" id="SSF55307">
    <property type="entry name" value="Tubulin C-terminal domain-like"/>
    <property type="match status" value="1"/>
</dbReference>
<dbReference type="InterPro" id="IPR036525">
    <property type="entry name" value="Tubulin/FtsZ_GTPase_sf"/>
</dbReference>
<evidence type="ECO:0000256" key="5">
    <source>
        <dbReference type="SAM" id="MobiDB-lite"/>
    </source>
</evidence>
<dbReference type="SUPFAM" id="SSF52490">
    <property type="entry name" value="Tubulin nucleotide-binding domain-like"/>
    <property type="match status" value="1"/>
</dbReference>
<sequence>MPRPAHRGPTVMVKYPDRMMCTYLVVPSSKVSDTVVEPYNATLSVHQLALYDICSRDAEAVYPHLRRPQQPRLRRHVRHHDLRFPAAQLRKLAVNIVPFNSRVCTVVAGKVEEQMQNKNGAYLWIPNKVLTAHYDIPLLGVKMAVTFISNSTAISNSTLFKHVSDQFTAMFKRKAFLHTGTHRRAWTRWGLTLHATLICLQLTEAKSNMQDLVAEYQRYQDATAEEVREYIEEPPADTEQRALGARRHPPA</sequence>
<dbReference type="InterPro" id="IPR023123">
    <property type="entry name" value="Tubulin_C"/>
</dbReference>
<dbReference type="Gene3D" id="1.10.287.600">
    <property type="entry name" value="Helix hairpin bin"/>
    <property type="match status" value="1"/>
</dbReference>
<evidence type="ECO:0000256" key="1">
    <source>
        <dbReference type="ARBA" id="ARBA00009636"/>
    </source>
</evidence>
<evidence type="ECO:0000256" key="2">
    <source>
        <dbReference type="ARBA" id="ARBA00022701"/>
    </source>
</evidence>
<dbReference type="InterPro" id="IPR008280">
    <property type="entry name" value="Tub_FtsZ_C"/>
</dbReference>
<dbReference type="Proteomes" id="UP001219525">
    <property type="component" value="Unassembled WGS sequence"/>
</dbReference>
<accession>A0AAD6YK61</accession>
<proteinExistence type="inferred from homology"/>
<dbReference type="Gene3D" id="3.40.50.1440">
    <property type="entry name" value="Tubulin/FtsZ, GTPase domain"/>
    <property type="match status" value="1"/>
</dbReference>
<dbReference type="GO" id="GO:0005874">
    <property type="term" value="C:microtubule"/>
    <property type="evidence" value="ECO:0007669"/>
    <property type="project" value="UniProtKB-KW"/>
</dbReference>
<evidence type="ECO:0000313" key="7">
    <source>
        <dbReference type="Proteomes" id="UP001219525"/>
    </source>
</evidence>
<dbReference type="PANTHER" id="PTHR11588">
    <property type="entry name" value="TUBULIN"/>
    <property type="match status" value="1"/>
</dbReference>
<dbReference type="AlphaFoldDB" id="A0AAD6YK61"/>
<dbReference type="GO" id="GO:0007017">
    <property type="term" value="P:microtubule-based process"/>
    <property type="evidence" value="ECO:0007669"/>
    <property type="project" value="InterPro"/>
</dbReference>
<organism evidence="6 7">
    <name type="scientific">Mycena pura</name>
    <dbReference type="NCBI Taxonomy" id="153505"/>
    <lineage>
        <taxon>Eukaryota</taxon>
        <taxon>Fungi</taxon>
        <taxon>Dikarya</taxon>
        <taxon>Basidiomycota</taxon>
        <taxon>Agaricomycotina</taxon>
        <taxon>Agaricomycetes</taxon>
        <taxon>Agaricomycetidae</taxon>
        <taxon>Agaricales</taxon>
        <taxon>Marasmiineae</taxon>
        <taxon>Mycenaceae</taxon>
        <taxon>Mycena</taxon>
    </lineage>
</organism>
<keyword evidence="2" id="KW-0493">Microtubule</keyword>